<evidence type="ECO:0000256" key="2">
    <source>
        <dbReference type="ARBA" id="ARBA00022692"/>
    </source>
</evidence>
<keyword evidence="8" id="KW-1185">Reference proteome</keyword>
<comment type="subcellular location">
    <subcellularLocation>
        <location evidence="1">Membrane</location>
        <topology evidence="1">Multi-pass membrane protein</topology>
    </subcellularLocation>
</comment>
<dbReference type="EMBL" id="FMDM01000019">
    <property type="protein sequence ID" value="SCG77904.1"/>
    <property type="molecule type" value="Genomic_DNA"/>
</dbReference>
<dbReference type="GO" id="GO:0016765">
    <property type="term" value="F:transferase activity, transferring alkyl or aryl (other than methyl) groups"/>
    <property type="evidence" value="ECO:0007669"/>
    <property type="project" value="InterPro"/>
</dbReference>
<dbReference type="STRING" id="745366.GA0070213_11975"/>
<dbReference type="OrthoDB" id="8559716at2"/>
<gene>
    <name evidence="7" type="ORF">GA0070213_11975</name>
</gene>
<dbReference type="AlphaFoldDB" id="A0A1C5K558"/>
<dbReference type="GO" id="GO:0009234">
    <property type="term" value="P:menaquinone biosynthetic process"/>
    <property type="evidence" value="ECO:0007669"/>
    <property type="project" value="UniProtKB-UniPathway"/>
</dbReference>
<feature type="transmembrane region" description="Helical" evidence="6">
    <location>
        <begin position="157"/>
        <end position="185"/>
    </location>
</feature>
<protein>
    <submittedName>
        <fullName evidence="7">Chlorophyll synthase</fullName>
    </submittedName>
</protein>
<organism evidence="7 8">
    <name type="scientific">Micromonospora humi</name>
    <dbReference type="NCBI Taxonomy" id="745366"/>
    <lineage>
        <taxon>Bacteria</taxon>
        <taxon>Bacillati</taxon>
        <taxon>Actinomycetota</taxon>
        <taxon>Actinomycetes</taxon>
        <taxon>Micromonosporales</taxon>
        <taxon>Micromonosporaceae</taxon>
        <taxon>Micromonospora</taxon>
    </lineage>
</organism>
<dbReference type="InterPro" id="IPR044878">
    <property type="entry name" value="UbiA_sf"/>
</dbReference>
<feature type="transmembrane region" description="Helical" evidence="6">
    <location>
        <begin position="325"/>
        <end position="345"/>
    </location>
</feature>
<evidence type="ECO:0000256" key="5">
    <source>
        <dbReference type="SAM" id="MobiDB-lite"/>
    </source>
</evidence>
<evidence type="ECO:0000256" key="1">
    <source>
        <dbReference type="ARBA" id="ARBA00004141"/>
    </source>
</evidence>
<keyword evidence="3 6" id="KW-1133">Transmembrane helix</keyword>
<dbReference type="Gene3D" id="1.10.357.140">
    <property type="entry name" value="UbiA prenyltransferase"/>
    <property type="match status" value="1"/>
</dbReference>
<feature type="transmembrane region" description="Helical" evidence="6">
    <location>
        <begin position="197"/>
        <end position="218"/>
    </location>
</feature>
<dbReference type="Proteomes" id="UP000199360">
    <property type="component" value="Unassembled WGS sequence"/>
</dbReference>
<feature type="transmembrane region" description="Helical" evidence="6">
    <location>
        <begin position="70"/>
        <end position="91"/>
    </location>
</feature>
<dbReference type="UniPathway" id="UPA00079"/>
<dbReference type="GO" id="GO:0016020">
    <property type="term" value="C:membrane"/>
    <property type="evidence" value="ECO:0007669"/>
    <property type="project" value="UniProtKB-SubCell"/>
</dbReference>
<dbReference type="PANTHER" id="PTHR42723">
    <property type="entry name" value="CHLOROPHYLL SYNTHASE"/>
    <property type="match status" value="1"/>
</dbReference>
<feature type="transmembrane region" description="Helical" evidence="6">
    <location>
        <begin position="274"/>
        <end position="293"/>
    </location>
</feature>
<feature type="transmembrane region" description="Helical" evidence="6">
    <location>
        <begin position="100"/>
        <end position="118"/>
    </location>
</feature>
<evidence type="ECO:0000256" key="4">
    <source>
        <dbReference type="ARBA" id="ARBA00023136"/>
    </source>
</evidence>
<keyword evidence="2 6" id="KW-0812">Transmembrane</keyword>
<evidence type="ECO:0000256" key="3">
    <source>
        <dbReference type="ARBA" id="ARBA00022989"/>
    </source>
</evidence>
<sequence>MVLPHPTGRRRATRVRALPRAATRRAGTRTATLRHPAAGPPAGRTETSHRPAVHRRAARTWALLRLTRPWFWPLGWAAAYAGSVLATRTWLPPTAALPRSLVALVVLGPLLWTAVLTVNDRHDLPSDRRNPRKATAPLVIGLLTEADLLRWHVGATVAALALTVTAIGPAFALGTALVLLLGWAYSTPPVRLKTRPGLDVAANALAVGVLAPLAGWSLHRPVTSYPVLVAVLGLLLVAALYLPTTVLDVDADTAAGDTTAAVRWGTRRCRRAGLALWAAATGVWLVCCHLGVLVRRDSWTLQDLWASVLIAGYAVAVRRPSIPRLAGVCLLFAVPAGDFLTWWIAAGPA</sequence>
<keyword evidence="4 6" id="KW-0472">Membrane</keyword>
<proteinExistence type="predicted"/>
<dbReference type="InterPro" id="IPR000537">
    <property type="entry name" value="UbiA_prenyltransferase"/>
</dbReference>
<feature type="region of interest" description="Disordered" evidence="5">
    <location>
        <begin position="1"/>
        <end position="52"/>
    </location>
</feature>
<evidence type="ECO:0000313" key="7">
    <source>
        <dbReference type="EMBL" id="SCG77904.1"/>
    </source>
</evidence>
<feature type="transmembrane region" description="Helical" evidence="6">
    <location>
        <begin position="224"/>
        <end position="242"/>
    </location>
</feature>
<evidence type="ECO:0000256" key="6">
    <source>
        <dbReference type="SAM" id="Phobius"/>
    </source>
</evidence>
<reference evidence="8" key="1">
    <citation type="submission" date="2016-06" db="EMBL/GenBank/DDBJ databases">
        <authorList>
            <person name="Varghese N."/>
            <person name="Submissions Spin"/>
        </authorList>
    </citation>
    <scope>NUCLEOTIDE SEQUENCE [LARGE SCALE GENOMIC DNA]</scope>
    <source>
        <strain evidence="8">DSM 45647</strain>
    </source>
</reference>
<evidence type="ECO:0000313" key="8">
    <source>
        <dbReference type="Proteomes" id="UP000199360"/>
    </source>
</evidence>
<dbReference type="RefSeq" id="WP_091071111.1">
    <property type="nucleotide sequence ID" value="NZ_FMDM01000019.1"/>
</dbReference>
<dbReference type="PANTHER" id="PTHR42723:SF1">
    <property type="entry name" value="CHLOROPHYLL SYNTHASE, CHLOROPLASTIC"/>
    <property type="match status" value="1"/>
</dbReference>
<dbReference type="InterPro" id="IPR050475">
    <property type="entry name" value="Prenyltransferase_related"/>
</dbReference>
<accession>A0A1C5K558</accession>
<dbReference type="Pfam" id="PF01040">
    <property type="entry name" value="UbiA"/>
    <property type="match status" value="1"/>
</dbReference>
<name>A0A1C5K558_9ACTN</name>